<evidence type="ECO:0000259" key="1">
    <source>
        <dbReference type="Pfam" id="PF22552"/>
    </source>
</evidence>
<evidence type="ECO:0000313" key="2">
    <source>
        <dbReference type="EMBL" id="AGZ94460.1"/>
    </source>
</evidence>
<dbReference type="AlphaFoldDB" id="U5YP38"/>
<accession>U5YP38</accession>
<protein>
    <recommendedName>
        <fullName evidence="1">TY-Chap N-terminal domain-containing protein</fullName>
    </recommendedName>
</protein>
<dbReference type="EMBL" id="KF386879">
    <property type="protein sequence ID" value="AGZ94460.1"/>
    <property type="molecule type" value="Genomic_DNA"/>
</dbReference>
<proteinExistence type="predicted"/>
<reference evidence="2" key="1">
    <citation type="journal article" date="2013" name="Proc. Natl. Acad. Sci. U.S.A.">
        <title>Diversity and abundance of phosphonate biosynthetic genes in nature.</title>
        <authorList>
            <person name="Yu X."/>
            <person name="Doroghazi J.R."/>
            <person name="Janga S.C."/>
            <person name="Zhang J.K."/>
            <person name="Circello B."/>
            <person name="Griffin B.M."/>
            <person name="Labeda D.P."/>
            <person name="Metcalf W.W."/>
        </authorList>
    </citation>
    <scope>NUCLEOTIDE SEQUENCE</scope>
    <source>
        <strain evidence="2">NRRL S-836</strain>
    </source>
</reference>
<organism evidence="2">
    <name type="scientific">Lentzea sp. NRRL S-836</name>
    <dbReference type="NCBI Taxonomy" id="1415540"/>
    <lineage>
        <taxon>Bacteria</taxon>
        <taxon>Bacillati</taxon>
        <taxon>Actinomycetota</taxon>
        <taxon>Actinomycetes</taxon>
        <taxon>Pseudonocardiales</taxon>
        <taxon>Pseudonocardiaceae</taxon>
        <taxon>Lentzea</taxon>
    </lineage>
</organism>
<sequence>MNDRLPAPGRFVRYRDVAYRLLHSADRWWIASDHAVDESFTRTDRRYFVKHLGPDDVLDCYDLARPGTYRGLAVEVLTTTPQAYVVTTRDQRADVEGFAKADHRGPLEKLVAFDDPELRFNTELTPVPAPWQIAHAWELFAERLTGALRDVTDRVFLVIHAADDPKRYVQFAAGPDRLDAEAPGADVVEDALEFLLRRFGWVEPGVAQPNWTSSLRRPALTAEFAQLARRCVVALNRSYGITSPDDLRYRAWHEPAGARTAAVKLPGLGLGLTTERHSQV</sequence>
<dbReference type="InterPro" id="IPR054344">
    <property type="entry name" value="TY-Chap_N"/>
</dbReference>
<dbReference type="Pfam" id="PF22552">
    <property type="entry name" value="TY-Chap3"/>
    <property type="match status" value="1"/>
</dbReference>
<feature type="domain" description="TY-Chap N-terminal" evidence="1">
    <location>
        <begin position="136"/>
        <end position="247"/>
    </location>
</feature>
<name>U5YP38_9PSEU</name>